<feature type="compositionally biased region" description="Polar residues" evidence="1">
    <location>
        <begin position="1"/>
        <end position="18"/>
    </location>
</feature>
<accession>A0A502CNV6</accession>
<dbReference type="InterPro" id="IPR011051">
    <property type="entry name" value="RmlC_Cupin_sf"/>
</dbReference>
<reference evidence="3 4" key="1">
    <citation type="journal article" date="2019" name="Environ. Microbiol.">
        <title>Species interactions and distinct microbial communities in high Arctic permafrost affected cryosols are associated with the CH4 and CO2 gas fluxes.</title>
        <authorList>
            <person name="Altshuler I."/>
            <person name="Hamel J."/>
            <person name="Turney S."/>
            <person name="Magnuson E."/>
            <person name="Levesque R."/>
            <person name="Greer C."/>
            <person name="Whyte L.G."/>
        </authorList>
    </citation>
    <scope>NUCLEOTIDE SEQUENCE [LARGE SCALE GENOMIC DNA]</scope>
    <source>
        <strain evidence="3 4">S9.3A</strain>
    </source>
</reference>
<dbReference type="Proteomes" id="UP000317722">
    <property type="component" value="Unassembled WGS sequence"/>
</dbReference>
<evidence type="ECO:0000313" key="3">
    <source>
        <dbReference type="EMBL" id="TPG13381.1"/>
    </source>
</evidence>
<dbReference type="Gene3D" id="2.60.120.10">
    <property type="entry name" value="Jelly Rolls"/>
    <property type="match status" value="1"/>
</dbReference>
<evidence type="ECO:0000259" key="2">
    <source>
        <dbReference type="Pfam" id="PF07883"/>
    </source>
</evidence>
<dbReference type="AlphaFoldDB" id="A0A502CNV6"/>
<dbReference type="PANTHER" id="PTHR36440">
    <property type="entry name" value="PUTATIVE (AFU_ORTHOLOGUE AFUA_8G07350)-RELATED"/>
    <property type="match status" value="1"/>
</dbReference>
<feature type="domain" description="Cupin type-2" evidence="2">
    <location>
        <begin position="66"/>
        <end position="132"/>
    </location>
</feature>
<dbReference type="InterPro" id="IPR014710">
    <property type="entry name" value="RmlC-like_jellyroll"/>
</dbReference>
<dbReference type="InterPro" id="IPR013096">
    <property type="entry name" value="Cupin_2"/>
</dbReference>
<dbReference type="EMBL" id="RCZM01000007">
    <property type="protein sequence ID" value="TPG13381.1"/>
    <property type="molecule type" value="Genomic_DNA"/>
</dbReference>
<sequence length="191" mass="20683">MNRSGGNTMTETQSTATTPRPAAEVAALPRAVFRPRGTGRGTWAMGSLFEHLLTAEESDGTLGVALVTQPPGIATPLHRHHREAEAFFLLDGTMTYRAGDEVFHLTEGDFIWLPPMLPHAFRITGDRPVRFLGLADPGHIFGLYDEVGLPALELRLPGADGRPMADEIPRWNAVGPRYGLEVVGPPLPVDA</sequence>
<dbReference type="InterPro" id="IPR053146">
    <property type="entry name" value="QDO-like"/>
</dbReference>
<proteinExistence type="predicted"/>
<feature type="region of interest" description="Disordered" evidence="1">
    <location>
        <begin position="1"/>
        <end position="23"/>
    </location>
</feature>
<evidence type="ECO:0000256" key="1">
    <source>
        <dbReference type="SAM" id="MobiDB-lite"/>
    </source>
</evidence>
<protein>
    <submittedName>
        <fullName evidence="3">Cupin domain-containing protein</fullName>
    </submittedName>
</protein>
<dbReference type="Pfam" id="PF07883">
    <property type="entry name" value="Cupin_2"/>
    <property type="match status" value="1"/>
</dbReference>
<dbReference type="SUPFAM" id="SSF51182">
    <property type="entry name" value="RmlC-like cupins"/>
    <property type="match status" value="1"/>
</dbReference>
<comment type="caution">
    <text evidence="3">The sequence shown here is derived from an EMBL/GenBank/DDBJ whole genome shotgun (WGS) entry which is preliminary data.</text>
</comment>
<evidence type="ECO:0000313" key="4">
    <source>
        <dbReference type="Proteomes" id="UP000317722"/>
    </source>
</evidence>
<dbReference type="OrthoDB" id="6058at2"/>
<gene>
    <name evidence="3" type="ORF">EAH86_18785</name>
</gene>
<name>A0A502CNV6_9MICO</name>
<organism evidence="3 4">
    <name type="scientific">Pedococcus bigeumensis</name>
    <dbReference type="NCBI Taxonomy" id="433644"/>
    <lineage>
        <taxon>Bacteria</taxon>
        <taxon>Bacillati</taxon>
        <taxon>Actinomycetota</taxon>
        <taxon>Actinomycetes</taxon>
        <taxon>Micrococcales</taxon>
        <taxon>Intrasporangiaceae</taxon>
        <taxon>Pedococcus</taxon>
    </lineage>
</organism>
<dbReference type="PANTHER" id="PTHR36440:SF1">
    <property type="entry name" value="PUTATIVE (AFU_ORTHOLOGUE AFUA_8G07350)-RELATED"/>
    <property type="match status" value="1"/>
</dbReference>
<keyword evidence="4" id="KW-1185">Reference proteome</keyword>